<reference evidence="7" key="1">
    <citation type="submission" date="2020-11" db="EMBL/GenBank/DDBJ databases">
        <title>Multidrug resistant novel bacterium Savagea serpentis sp. nov., isolated from the scats of a vine snake (Ahaetulla nasuta).</title>
        <authorList>
            <person name="Venkata Ramana V."/>
            <person name="Vikas Patil S."/>
            <person name="Yogita Lugani V."/>
        </authorList>
    </citation>
    <scope>NUCLEOTIDE SEQUENCE</scope>
    <source>
        <strain evidence="7">SN6</strain>
    </source>
</reference>
<keyword evidence="2 4" id="KW-0560">Oxidoreductase</keyword>
<dbReference type="Pfam" id="PF00389">
    <property type="entry name" value="2-Hacid_dh"/>
    <property type="match status" value="1"/>
</dbReference>
<evidence type="ECO:0000259" key="6">
    <source>
        <dbReference type="Pfam" id="PF02826"/>
    </source>
</evidence>
<keyword evidence="3" id="KW-0520">NAD</keyword>
<comment type="caution">
    <text evidence="7">The sequence shown here is derived from an EMBL/GenBank/DDBJ whole genome shotgun (WGS) entry which is preliminary data.</text>
</comment>
<dbReference type="InterPro" id="IPR036291">
    <property type="entry name" value="NAD(P)-bd_dom_sf"/>
</dbReference>
<dbReference type="Proteomes" id="UP000622653">
    <property type="component" value="Unassembled WGS sequence"/>
</dbReference>
<dbReference type="InterPro" id="IPR029753">
    <property type="entry name" value="D-isomer_DH_CS"/>
</dbReference>
<dbReference type="AlphaFoldDB" id="A0A8J7KH09"/>
<sequence>MGSILTFQPSIEKSGLDLIKSHFHVIELGAFSENPVIDAINRHQIVGIVTRTEKITEKLLASTPSLKFIAQNGVGVDNIDVDAATKYGVQVLNVPNSNYTAVAEQVVMSVLVLNKKFLPYHQAMKHDDYDVRERIVGTEVVNQRALILGYGQIGQTVARMFKILGIHVTAYDPYLLSSFVQAEGVSHLKKIEYSELKAFDIISVHLPLTEHTHHFINRTFLDSLKESAIIVNTSRGGVVDQNEIDQALKQGKIAGAALDVLESEPPAIDDPILKNEKALLSPHVAGDTREAKVRCAHFVFENIKDYFQNKIPRNLINLNVLNRKEEDE</sequence>
<name>A0A8J7KH09_9BACL</name>
<dbReference type="PROSITE" id="PS00671">
    <property type="entry name" value="D_2_HYDROXYACID_DH_3"/>
    <property type="match status" value="1"/>
</dbReference>
<dbReference type="RefSeq" id="WP_194561897.1">
    <property type="nucleotide sequence ID" value="NZ_JADKPV010000001.1"/>
</dbReference>
<evidence type="ECO:0000256" key="2">
    <source>
        <dbReference type="ARBA" id="ARBA00023002"/>
    </source>
</evidence>
<evidence type="ECO:0000256" key="3">
    <source>
        <dbReference type="ARBA" id="ARBA00023027"/>
    </source>
</evidence>
<comment type="similarity">
    <text evidence="1 4">Belongs to the D-isomer specific 2-hydroxyacid dehydrogenase family.</text>
</comment>
<dbReference type="GO" id="GO:0051287">
    <property type="term" value="F:NAD binding"/>
    <property type="evidence" value="ECO:0007669"/>
    <property type="project" value="InterPro"/>
</dbReference>
<feature type="domain" description="D-isomer specific 2-hydroxyacid dehydrogenase NAD-binding" evidence="6">
    <location>
        <begin position="108"/>
        <end position="285"/>
    </location>
</feature>
<dbReference type="InterPro" id="IPR050418">
    <property type="entry name" value="D-iso_2-hydroxyacid_DH_PdxB"/>
</dbReference>
<keyword evidence="8" id="KW-1185">Reference proteome</keyword>
<organism evidence="7 8">
    <name type="scientific">Savagea serpentis</name>
    <dbReference type="NCBI Taxonomy" id="2785297"/>
    <lineage>
        <taxon>Bacteria</taxon>
        <taxon>Bacillati</taxon>
        <taxon>Bacillota</taxon>
        <taxon>Bacilli</taxon>
        <taxon>Bacillales</taxon>
        <taxon>Caryophanaceae</taxon>
        <taxon>Savagea</taxon>
    </lineage>
</organism>
<evidence type="ECO:0000313" key="7">
    <source>
        <dbReference type="EMBL" id="MBF4500458.1"/>
    </source>
</evidence>
<dbReference type="InterPro" id="IPR006140">
    <property type="entry name" value="D-isomer_DH_NAD-bd"/>
</dbReference>
<protein>
    <submittedName>
        <fullName evidence="7">Uncharacterized protein</fullName>
    </submittedName>
</protein>
<dbReference type="PANTHER" id="PTHR43761">
    <property type="entry name" value="D-ISOMER SPECIFIC 2-HYDROXYACID DEHYDROGENASE FAMILY PROTEIN (AFU_ORTHOLOGUE AFUA_1G13630)"/>
    <property type="match status" value="1"/>
</dbReference>
<evidence type="ECO:0000256" key="4">
    <source>
        <dbReference type="RuleBase" id="RU003719"/>
    </source>
</evidence>
<gene>
    <name evidence="7" type="ORF">IRY55_03695</name>
</gene>
<dbReference type="EMBL" id="JADKPV010000001">
    <property type="protein sequence ID" value="MBF4500458.1"/>
    <property type="molecule type" value="Genomic_DNA"/>
</dbReference>
<accession>A0A8J7KH09</accession>
<dbReference type="CDD" id="cd05198">
    <property type="entry name" value="formate_dh_like"/>
    <property type="match status" value="1"/>
</dbReference>
<dbReference type="GO" id="GO:0016616">
    <property type="term" value="F:oxidoreductase activity, acting on the CH-OH group of donors, NAD or NADP as acceptor"/>
    <property type="evidence" value="ECO:0007669"/>
    <property type="project" value="InterPro"/>
</dbReference>
<dbReference type="Pfam" id="PF02826">
    <property type="entry name" value="2-Hacid_dh_C"/>
    <property type="match status" value="1"/>
</dbReference>
<dbReference type="Gene3D" id="3.40.50.720">
    <property type="entry name" value="NAD(P)-binding Rossmann-like Domain"/>
    <property type="match status" value="2"/>
</dbReference>
<feature type="domain" description="D-isomer specific 2-hydroxyacid dehydrogenase catalytic" evidence="5">
    <location>
        <begin position="11"/>
        <end position="317"/>
    </location>
</feature>
<dbReference type="PANTHER" id="PTHR43761:SF1">
    <property type="entry name" value="D-ISOMER SPECIFIC 2-HYDROXYACID DEHYDROGENASE CATALYTIC DOMAIN-CONTAINING PROTEIN-RELATED"/>
    <property type="match status" value="1"/>
</dbReference>
<evidence type="ECO:0000256" key="1">
    <source>
        <dbReference type="ARBA" id="ARBA00005854"/>
    </source>
</evidence>
<evidence type="ECO:0000313" key="8">
    <source>
        <dbReference type="Proteomes" id="UP000622653"/>
    </source>
</evidence>
<dbReference type="SUPFAM" id="SSF52283">
    <property type="entry name" value="Formate/glycerate dehydrogenase catalytic domain-like"/>
    <property type="match status" value="1"/>
</dbReference>
<dbReference type="InterPro" id="IPR006139">
    <property type="entry name" value="D-isomer_2_OHA_DH_cat_dom"/>
</dbReference>
<dbReference type="SUPFAM" id="SSF51735">
    <property type="entry name" value="NAD(P)-binding Rossmann-fold domains"/>
    <property type="match status" value="1"/>
</dbReference>
<evidence type="ECO:0000259" key="5">
    <source>
        <dbReference type="Pfam" id="PF00389"/>
    </source>
</evidence>
<proteinExistence type="inferred from homology"/>